<organism evidence="2 3">
    <name type="scientific">Ferrovibrio xuzhouensis</name>
    <dbReference type="NCBI Taxonomy" id="1576914"/>
    <lineage>
        <taxon>Bacteria</taxon>
        <taxon>Pseudomonadati</taxon>
        <taxon>Pseudomonadota</taxon>
        <taxon>Alphaproteobacteria</taxon>
        <taxon>Rhodospirillales</taxon>
        <taxon>Rhodospirillaceae</taxon>
        <taxon>Ferrovibrio</taxon>
    </lineage>
</organism>
<dbReference type="Proteomes" id="UP001595711">
    <property type="component" value="Unassembled WGS sequence"/>
</dbReference>
<evidence type="ECO:0000313" key="2">
    <source>
        <dbReference type="EMBL" id="MFC3677159.1"/>
    </source>
</evidence>
<dbReference type="InterPro" id="IPR003779">
    <property type="entry name" value="CMD-like"/>
</dbReference>
<dbReference type="RefSeq" id="WP_379728649.1">
    <property type="nucleotide sequence ID" value="NZ_JBHRYJ010000003.1"/>
</dbReference>
<dbReference type="Gene3D" id="1.20.1290.10">
    <property type="entry name" value="AhpD-like"/>
    <property type="match status" value="1"/>
</dbReference>
<dbReference type="PANTHER" id="PTHR35446:SF3">
    <property type="entry name" value="CMD DOMAIN-CONTAINING PROTEIN"/>
    <property type="match status" value="1"/>
</dbReference>
<keyword evidence="3" id="KW-1185">Reference proteome</keyword>
<dbReference type="Pfam" id="PF02627">
    <property type="entry name" value="CMD"/>
    <property type="match status" value="1"/>
</dbReference>
<dbReference type="InterPro" id="IPR004675">
    <property type="entry name" value="AhpD_core"/>
</dbReference>
<dbReference type="SUPFAM" id="SSF69118">
    <property type="entry name" value="AhpD-like"/>
    <property type="match status" value="1"/>
</dbReference>
<protein>
    <submittedName>
        <fullName evidence="2">Carboxymuconolactone decarboxylase family protein</fullName>
    </submittedName>
</protein>
<accession>A0ABV7VI10</accession>
<gene>
    <name evidence="2" type="ORF">ACFOOQ_16500</name>
</gene>
<evidence type="ECO:0000313" key="3">
    <source>
        <dbReference type="Proteomes" id="UP001595711"/>
    </source>
</evidence>
<evidence type="ECO:0000259" key="1">
    <source>
        <dbReference type="Pfam" id="PF02627"/>
    </source>
</evidence>
<sequence length="191" mass="20767">MSAEYKLSLPFQSLETADPNAKAVLEKAKAQLGFIPNMYAGMANASGLLDTYLVGYARFRKDSGFTPAEQEVVFLTISRANGCDYCVAAHSLIADQMSKVPLPVTDAIRDGRPIPDPKLAALSTFTDTMLRTRGLPANADVEAFLAVGYSERQVLEIILAIAVKTLSNYANHLLHTPLDAMFASRVWQRAA</sequence>
<comment type="caution">
    <text evidence="2">The sequence shown here is derived from an EMBL/GenBank/DDBJ whole genome shotgun (WGS) entry which is preliminary data.</text>
</comment>
<dbReference type="EMBL" id="JBHRYJ010000003">
    <property type="protein sequence ID" value="MFC3677159.1"/>
    <property type="molecule type" value="Genomic_DNA"/>
</dbReference>
<dbReference type="NCBIfam" id="TIGR00778">
    <property type="entry name" value="ahpD_dom"/>
    <property type="match status" value="1"/>
</dbReference>
<dbReference type="InterPro" id="IPR029032">
    <property type="entry name" value="AhpD-like"/>
</dbReference>
<feature type="domain" description="Carboxymuconolactone decarboxylase-like" evidence="1">
    <location>
        <begin position="58"/>
        <end position="100"/>
    </location>
</feature>
<dbReference type="PANTHER" id="PTHR35446">
    <property type="entry name" value="SI:CH211-175M2.5"/>
    <property type="match status" value="1"/>
</dbReference>
<proteinExistence type="predicted"/>
<reference evidence="3" key="1">
    <citation type="journal article" date="2019" name="Int. J. Syst. Evol. Microbiol.">
        <title>The Global Catalogue of Microorganisms (GCM) 10K type strain sequencing project: providing services to taxonomists for standard genome sequencing and annotation.</title>
        <authorList>
            <consortium name="The Broad Institute Genomics Platform"/>
            <consortium name="The Broad Institute Genome Sequencing Center for Infectious Disease"/>
            <person name="Wu L."/>
            <person name="Ma J."/>
        </authorList>
    </citation>
    <scope>NUCLEOTIDE SEQUENCE [LARGE SCALE GENOMIC DNA]</scope>
    <source>
        <strain evidence="3">KCTC 42182</strain>
    </source>
</reference>
<name>A0ABV7VI10_9PROT</name>